<feature type="domain" description="VWFA" evidence="4">
    <location>
        <begin position="252"/>
        <end position="443"/>
    </location>
</feature>
<sequence>MSRTAMGGTRHASLSPNSIGFKLSAMLIVLVTVAMSLLGAMPSAQAAVPAPPPGSAVISVKVGGDRAANGTVQGVAGVQLSLFGAGTASTEPTAVSFSQGAVGAQYDSSWSWTTCVSDADGDCNFIIPIRAGAASATGVPQDTRFWVAQTGASPAGWYSNPDARVGGFGATPDFDVDYRFRTDTQLRAGVTYLSTTAMTDAAAFTNPDLGFMRNRLDANTEGGQGSNVTRTTGLWNQSRVNPAFPAAQCGLNIAIVADTSGSLGATGIAALKDTMGGFVDAFRGTPTTMSLFSFSTVSPGNNASNNPTPLSVTTTAEADAFKAQYAAWNFGGGTSWDRGLAAAANSGNAYDLVVMLTDGNPTVYSDAPGASSSAFNAFQDIDAGIFSANQLKAQGSRVIAVGVGPALTPASAYNLRAVSGTVANSDYVLAADFDDASEYLASLAADCDSSLQVQKMIVPEGGTIAQATPGENWEMTASTTATGTSLVGATTALTLADGTVNYGVAYTAPTTSGVVQVLETQQPGYELFPVAGSNAVCINQETGAPVAVTNAGTTSNPGFGVNTQQGVQVSCIIYNTPAAVPAEPGFTLTKTSDPVSGSAVAGGDTITYTVTGTNTGSTVLDPVTITDDLSDVLNNATLTGTPTASVGAAPVLTGDDLAWTGSLPVGGSVTLTYTVTLDANVPAGTVINNVASGSATPPGLPPIVPPPVETEHPVPGFTLTKTSDPETGSAVAGGDTITYTVTGTNTGATVLDPVAITDDLSQVLNNATLTGTPSASLGAAPALTGTTLTWNGSLTVGQSVELTYTVTLDADVPAGTVVNNRVEGSATPPGLPPIVPPPVETEHPVPGFTLTKTSDPVSGTTVDGGDTITYTVTGTNTGATVLDPVTITDDLSDVLNNAALTGTPTASVGSAPVLAGDEMTWTGVLPVGGVVVLTYTVTLDADVPTGTFVNNRAEGSATPPGLPPIVPPPVETEHPTPGTPGFELTKTSDPVSGSAVAGGSTITYTVTGTNTGATVLDPVTITDDLSQVLNHAELTGTPTASLGAAPVLAGTTLTWNGSLAVGESVVLTYTVTIDADVPAGTIVNNVAEGSATPPGLPPITPPPVQTEHPVPGFALTKTSDPVSGSAVIGGDTITYTVTGTNTGATVLDPVTITDDLSQVLNNAELTGTPTASLGAAPVLTGTTLTWNGSLAVGESVELTYTVTLDADVPAGTVINNVAEGSATPPGLPPIVPPPVETEHPVPGFALTKTSDPVSGSAVAGGSTITYTVTGTNTGATILDPVTITDDLSDVLNNATLTGTPTASVGAVPVLTGDELAWTGSLPVGGSVVLTYTVTLDADVPAGTIINNVAEGSATPPGLPPIVPPPVETEHPVPGFTLTKTSDPIPGTLVRGGDTITYTVTGTNTGATVLDPVTITDDLSQVLNNATLTGTPTASLGAAPALTGTTLTWNGSLAVGEAVVLTYTVTLNADVPPATVVKNHVEGSATPPGLPPIVPPPVETEHPTPGAPGFSLTKTSDPASGSTVVGGDTITYTVTGTNTGATVLDPVTITDDLSQVLNNATLTGTPTASLGTAPALTGTTLTWNGSLAVGESVVLTYTVTLDADVPAGTIVNNVAQGSATPPGLPPITPPPVETEHPVPGFTVTKTSDPASGTRVKGGDTITYTVTGTNTGATVLDPVVLTDDMSKVLNHAELTGTPSATVNGAAATAPTLSGTTLSWTGALPVGAQVVVVYSVKVDASVPGGTVVNNHLEGSAQPPSTPENPVPPITPPPVETNHDTPPAPGLAITGGEIATGVVLVGLLMLGAGGLLVMARRRRDDAQV</sequence>
<dbReference type="NCBIfam" id="TIGR01451">
    <property type="entry name" value="B_ant_repeat"/>
    <property type="match status" value="1"/>
</dbReference>
<keyword evidence="3" id="KW-0732">Signal</keyword>
<accession>A0AAD3ZZC0</accession>
<dbReference type="Proteomes" id="UP000436027">
    <property type="component" value="Unassembled WGS sequence"/>
</dbReference>
<feature type="chain" id="PRO_5041984430" evidence="3">
    <location>
        <begin position="47"/>
        <end position="1820"/>
    </location>
</feature>
<keyword evidence="2" id="KW-0472">Membrane</keyword>
<protein>
    <submittedName>
        <fullName evidence="5">DUF11 domain-containing protein</fullName>
    </submittedName>
</protein>
<dbReference type="EMBL" id="WAAQ01000001">
    <property type="protein sequence ID" value="KAB1886566.1"/>
    <property type="molecule type" value="Genomic_DNA"/>
</dbReference>
<comment type="caution">
    <text evidence="5">The sequence shown here is derived from an EMBL/GenBank/DDBJ whole genome shotgun (WGS) entry which is preliminary data.</text>
</comment>
<dbReference type="Gene3D" id="2.60.40.740">
    <property type="match status" value="1"/>
</dbReference>
<dbReference type="Gene3D" id="3.40.50.410">
    <property type="entry name" value="von Willebrand factor, type A domain"/>
    <property type="match status" value="1"/>
</dbReference>
<feature type="compositionally biased region" description="Pro residues" evidence="1">
    <location>
        <begin position="1756"/>
        <end position="1771"/>
    </location>
</feature>
<feature type="compositionally biased region" description="Pro residues" evidence="1">
    <location>
        <begin position="1487"/>
        <end position="1497"/>
    </location>
</feature>
<feature type="signal peptide" evidence="3">
    <location>
        <begin position="1"/>
        <end position="46"/>
    </location>
</feature>
<name>A0AAD3ZZC0_MICMQ</name>
<dbReference type="InterPro" id="IPR036465">
    <property type="entry name" value="vWFA_dom_sf"/>
</dbReference>
<feature type="transmembrane region" description="Helical" evidence="2">
    <location>
        <begin position="1790"/>
        <end position="1811"/>
    </location>
</feature>
<dbReference type="InterPro" id="IPR026466">
    <property type="entry name" value="Fim_isopep_form_D2_dom"/>
</dbReference>
<evidence type="ECO:0000256" key="2">
    <source>
        <dbReference type="SAM" id="Phobius"/>
    </source>
</evidence>
<dbReference type="InterPro" id="IPR051172">
    <property type="entry name" value="Chlamydia_OmcB"/>
</dbReference>
<gene>
    <name evidence="5" type="ORF">F6W70_03725</name>
</gene>
<dbReference type="Pfam" id="PF25549">
    <property type="entry name" value="DUF7927"/>
    <property type="match status" value="9"/>
</dbReference>
<keyword evidence="2" id="KW-1133">Transmembrane helix</keyword>
<dbReference type="CDD" id="cd00198">
    <property type="entry name" value="vWFA"/>
    <property type="match status" value="1"/>
</dbReference>
<dbReference type="SUPFAM" id="SSF53300">
    <property type="entry name" value="vWA-like"/>
    <property type="match status" value="1"/>
</dbReference>
<evidence type="ECO:0000313" key="5">
    <source>
        <dbReference type="EMBL" id="KAB1886566.1"/>
    </source>
</evidence>
<dbReference type="SMART" id="SM00327">
    <property type="entry name" value="VWA"/>
    <property type="match status" value="1"/>
</dbReference>
<proteinExistence type="predicted"/>
<dbReference type="PANTHER" id="PTHR34819">
    <property type="entry name" value="LARGE CYSTEINE-RICH PERIPLASMIC PROTEIN OMCB"/>
    <property type="match status" value="1"/>
</dbReference>
<dbReference type="InterPro" id="IPR002035">
    <property type="entry name" value="VWF_A"/>
</dbReference>
<evidence type="ECO:0000256" key="1">
    <source>
        <dbReference type="SAM" id="MobiDB-lite"/>
    </source>
</evidence>
<dbReference type="NCBIfam" id="TIGR04226">
    <property type="entry name" value="RrgB_K2N_iso_D2"/>
    <property type="match status" value="1"/>
</dbReference>
<dbReference type="InterPro" id="IPR047589">
    <property type="entry name" value="DUF11_rpt"/>
</dbReference>
<feature type="compositionally biased region" description="Polar residues" evidence="1">
    <location>
        <begin position="1511"/>
        <end position="1521"/>
    </location>
</feature>
<organism evidence="5 6">
    <name type="scientific">Microbacterium maritypicum</name>
    <name type="common">Microbacterium liquefaciens</name>
    <dbReference type="NCBI Taxonomy" id="33918"/>
    <lineage>
        <taxon>Bacteria</taxon>
        <taxon>Bacillati</taxon>
        <taxon>Actinomycetota</taxon>
        <taxon>Actinomycetes</taxon>
        <taxon>Micrococcales</taxon>
        <taxon>Microbacteriaceae</taxon>
        <taxon>Microbacterium</taxon>
    </lineage>
</organism>
<keyword evidence="2" id="KW-0812">Transmembrane</keyword>
<evidence type="ECO:0000259" key="4">
    <source>
        <dbReference type="PROSITE" id="PS50234"/>
    </source>
</evidence>
<feature type="region of interest" description="Disordered" evidence="1">
    <location>
        <begin position="1745"/>
        <end position="1780"/>
    </location>
</feature>
<feature type="region of interest" description="Disordered" evidence="1">
    <location>
        <begin position="1481"/>
        <end position="1521"/>
    </location>
</feature>
<dbReference type="PROSITE" id="PS50234">
    <property type="entry name" value="VWFA"/>
    <property type="match status" value="1"/>
</dbReference>
<reference evidence="5 6" key="1">
    <citation type="submission" date="2019-09" db="EMBL/GenBank/DDBJ databases">
        <title>Whole genome sequencing of Microbacterium maritypicum.</title>
        <authorList>
            <person name="Lenchi N."/>
        </authorList>
    </citation>
    <scope>NUCLEOTIDE SEQUENCE [LARGE SCALE GENOMIC DNA]</scope>
    <source>
        <strain evidence="5 6">DSM 12512</strain>
    </source>
</reference>
<evidence type="ECO:0000256" key="3">
    <source>
        <dbReference type="SAM" id="SignalP"/>
    </source>
</evidence>
<dbReference type="InterPro" id="IPR057687">
    <property type="entry name" value="DUF7927"/>
</dbReference>
<evidence type="ECO:0000313" key="6">
    <source>
        <dbReference type="Proteomes" id="UP000436027"/>
    </source>
</evidence>